<feature type="domain" description="VOC" evidence="1">
    <location>
        <begin position="21"/>
        <end position="137"/>
    </location>
</feature>
<dbReference type="PROSITE" id="PS51819">
    <property type="entry name" value="VOC"/>
    <property type="match status" value="1"/>
</dbReference>
<dbReference type="Proteomes" id="UP000653578">
    <property type="component" value="Unassembled WGS sequence"/>
</dbReference>
<evidence type="ECO:0000259" key="1">
    <source>
        <dbReference type="PROSITE" id="PS51819"/>
    </source>
</evidence>
<name>A0ABX1XBI5_9BACL</name>
<accession>A0ABX1XBI5</accession>
<reference evidence="2 3" key="1">
    <citation type="submission" date="2019-10" db="EMBL/GenBank/DDBJ databases">
        <title>Description of Paenibacillus humi sp. nov.</title>
        <authorList>
            <person name="Carlier A."/>
            <person name="Qi S."/>
        </authorList>
    </citation>
    <scope>NUCLEOTIDE SEQUENCE [LARGE SCALE GENOMIC DNA]</scope>
    <source>
        <strain evidence="2 3">LMG 31461</strain>
    </source>
</reference>
<evidence type="ECO:0000313" key="2">
    <source>
        <dbReference type="EMBL" id="NOU65348.1"/>
    </source>
</evidence>
<dbReference type="Gene3D" id="3.10.180.10">
    <property type="entry name" value="2,3-Dihydroxybiphenyl 1,2-Dioxygenase, domain 1"/>
    <property type="match status" value="1"/>
</dbReference>
<organism evidence="2 3">
    <name type="scientific">Paenibacillus plantarum</name>
    <dbReference type="NCBI Taxonomy" id="2654975"/>
    <lineage>
        <taxon>Bacteria</taxon>
        <taxon>Bacillati</taxon>
        <taxon>Bacillota</taxon>
        <taxon>Bacilli</taxon>
        <taxon>Bacillales</taxon>
        <taxon>Paenibacillaceae</taxon>
        <taxon>Paenibacillus</taxon>
    </lineage>
</organism>
<proteinExistence type="predicted"/>
<evidence type="ECO:0000313" key="3">
    <source>
        <dbReference type="Proteomes" id="UP000653578"/>
    </source>
</evidence>
<gene>
    <name evidence="2" type="ORF">GC096_15040</name>
</gene>
<sequence length="145" mass="16317">MGGFPNSQGSDHVEVIKTKIESSLTVLLVSNYEKSKKYYEDALGCEVNEFWAIRDNFGLGFKLIQATHIEDVRPNKGTWNTYAYIKNHAELDALFIELKTNGAIIVSEPKETAHDWGTWKDFSVQDLDGYVIGFGSGNKHNKGEE</sequence>
<dbReference type="InterPro" id="IPR037523">
    <property type="entry name" value="VOC_core"/>
</dbReference>
<dbReference type="InterPro" id="IPR004360">
    <property type="entry name" value="Glyas_Fos-R_dOase_dom"/>
</dbReference>
<keyword evidence="3" id="KW-1185">Reference proteome</keyword>
<comment type="caution">
    <text evidence="2">The sequence shown here is derived from an EMBL/GenBank/DDBJ whole genome shotgun (WGS) entry which is preliminary data.</text>
</comment>
<dbReference type="SUPFAM" id="SSF54593">
    <property type="entry name" value="Glyoxalase/Bleomycin resistance protein/Dihydroxybiphenyl dioxygenase"/>
    <property type="match status" value="1"/>
</dbReference>
<dbReference type="EMBL" id="WHNY01000043">
    <property type="protein sequence ID" value="NOU65348.1"/>
    <property type="molecule type" value="Genomic_DNA"/>
</dbReference>
<dbReference type="Pfam" id="PF00903">
    <property type="entry name" value="Glyoxalase"/>
    <property type="match status" value="1"/>
</dbReference>
<protein>
    <submittedName>
        <fullName evidence="2">VOC family protein</fullName>
    </submittedName>
</protein>
<dbReference type="InterPro" id="IPR029068">
    <property type="entry name" value="Glyas_Bleomycin-R_OHBP_Dase"/>
</dbReference>